<dbReference type="CDD" id="cd01948">
    <property type="entry name" value="EAL"/>
    <property type="match status" value="1"/>
</dbReference>
<dbReference type="PANTHER" id="PTHR33121">
    <property type="entry name" value="CYCLIC DI-GMP PHOSPHODIESTERASE PDEF"/>
    <property type="match status" value="1"/>
</dbReference>
<evidence type="ECO:0000313" key="3">
    <source>
        <dbReference type="Proteomes" id="UP001064933"/>
    </source>
</evidence>
<dbReference type="RefSeq" id="WP_261755989.1">
    <property type="nucleotide sequence ID" value="NZ_CP104562.2"/>
</dbReference>
<gene>
    <name evidence="2" type="ORF">N4261_14390</name>
</gene>
<dbReference type="InterPro" id="IPR001633">
    <property type="entry name" value="EAL_dom"/>
</dbReference>
<accession>A0ABY6ASP0</accession>
<feature type="domain" description="EAL" evidence="1">
    <location>
        <begin position="1"/>
        <end position="225"/>
    </location>
</feature>
<proteinExistence type="predicted"/>
<dbReference type="SMART" id="SM00052">
    <property type="entry name" value="EAL"/>
    <property type="match status" value="1"/>
</dbReference>
<dbReference type="PANTHER" id="PTHR33121:SF76">
    <property type="entry name" value="SIGNALING PROTEIN"/>
    <property type="match status" value="1"/>
</dbReference>
<organism evidence="2 3">
    <name type="scientific">Roseateles amylovorans</name>
    <dbReference type="NCBI Taxonomy" id="2978473"/>
    <lineage>
        <taxon>Bacteria</taxon>
        <taxon>Pseudomonadati</taxon>
        <taxon>Pseudomonadota</taxon>
        <taxon>Betaproteobacteria</taxon>
        <taxon>Burkholderiales</taxon>
        <taxon>Sphaerotilaceae</taxon>
        <taxon>Roseateles</taxon>
    </lineage>
</organism>
<dbReference type="EMBL" id="CP104562">
    <property type="protein sequence ID" value="UXH76256.1"/>
    <property type="molecule type" value="Genomic_DNA"/>
</dbReference>
<dbReference type="InterPro" id="IPR050706">
    <property type="entry name" value="Cyclic-di-GMP_PDE-like"/>
</dbReference>
<dbReference type="Gene3D" id="3.20.20.450">
    <property type="entry name" value="EAL domain"/>
    <property type="match status" value="1"/>
</dbReference>
<reference evidence="2" key="1">
    <citation type="submission" date="2022-10" db="EMBL/GenBank/DDBJ databases">
        <title>Characterization and whole genome sequencing of a new Roseateles species, isolated from fresh water.</title>
        <authorList>
            <person name="Guliayeva D.Y."/>
            <person name="Akhremchuk A.E."/>
            <person name="Sikolenko M.A."/>
            <person name="Valentovich L.N."/>
            <person name="Sidarenka A.V."/>
        </authorList>
    </citation>
    <scope>NUCLEOTIDE SEQUENCE</scope>
    <source>
        <strain evidence="2">BIM B-1768</strain>
    </source>
</reference>
<dbReference type="PROSITE" id="PS50883">
    <property type="entry name" value="EAL"/>
    <property type="match status" value="1"/>
</dbReference>
<sequence>MTAAPGHLADEHTSVNVRYALQPIVDGRGRRFGSELLFRWNSRDGGVSPHLGGYATSVALCNALLDGELLTAGNVDGQPIGPLFVNMDERSLLSPMAEAVDPRIGVIELLETMRVTPAVRRRIQALRQRGYRFALDDIETLDDPRWSLAEEAEFVKVDLLRVSDRTLQALVSMSHAMGLRVIGEKVESEDQLQRVRSLGVDLFQGYAVQAPQIHTPPALPGCDAVILGKTYLMTQAEVSDQALALLICSDPALMARLLRLQAVYAPSQVARSETLVDLVASIPRPVLLAWLAMMNVAAVHGRGRQRSLLVRRALIAYRAHLLQLPMNPASEEFSRELFDHYVMLINIHMQARMPRAAAA</sequence>
<dbReference type="InterPro" id="IPR035919">
    <property type="entry name" value="EAL_sf"/>
</dbReference>
<dbReference type="SUPFAM" id="SSF141868">
    <property type="entry name" value="EAL domain-like"/>
    <property type="match status" value="1"/>
</dbReference>
<evidence type="ECO:0000313" key="2">
    <source>
        <dbReference type="EMBL" id="UXH76256.1"/>
    </source>
</evidence>
<dbReference type="Pfam" id="PF00563">
    <property type="entry name" value="EAL"/>
    <property type="match status" value="1"/>
</dbReference>
<protein>
    <submittedName>
        <fullName evidence="2">EAL domain-containing protein</fullName>
    </submittedName>
</protein>
<keyword evidence="3" id="KW-1185">Reference proteome</keyword>
<dbReference type="Proteomes" id="UP001064933">
    <property type="component" value="Chromosome"/>
</dbReference>
<evidence type="ECO:0000259" key="1">
    <source>
        <dbReference type="PROSITE" id="PS50883"/>
    </source>
</evidence>
<name>A0ABY6ASP0_9BURK</name>